<proteinExistence type="predicted"/>
<gene>
    <name evidence="2" type="ORF">OUZ56_012512</name>
</gene>
<keyword evidence="3" id="KW-1185">Reference proteome</keyword>
<evidence type="ECO:0000256" key="1">
    <source>
        <dbReference type="SAM" id="MobiDB-lite"/>
    </source>
</evidence>
<evidence type="ECO:0000313" key="2">
    <source>
        <dbReference type="EMBL" id="KAK4007352.1"/>
    </source>
</evidence>
<protein>
    <submittedName>
        <fullName evidence="2">Uncharacterized protein</fullName>
    </submittedName>
</protein>
<sequence length="330" mass="36089">MEEVAVAVLVTPYWLSQPLFPIIMDSPWPFHDYYDRRGTFSAFLLERVIHWSKMTPSVLSPKGLNVLSRAVEVQEYSRRGIRKKTAIEDSMDHFTLSASKNTMEWSTDKGGYGNLVIEFMNTPECHAAVDAWTGIVMNSHFLLINTRPIVSCVAAINGSQTTSMGSASSTSTSQGDELVGPTTSSVSYVSGSNGYASLPQPALMPATKLSSTSCNANRIPYAHSKRGRGLSNGRCIISTKRGNGSQIPNTSVKRPILRPTSGGSSIGREANTSSQARNVYTVAYCYQSTYYAWKANSNSPESYYFITKGTLTPQYAQTIELPESPRVAKS</sequence>
<organism evidence="2 3">
    <name type="scientific">Daphnia magna</name>
    <dbReference type="NCBI Taxonomy" id="35525"/>
    <lineage>
        <taxon>Eukaryota</taxon>
        <taxon>Metazoa</taxon>
        <taxon>Ecdysozoa</taxon>
        <taxon>Arthropoda</taxon>
        <taxon>Crustacea</taxon>
        <taxon>Branchiopoda</taxon>
        <taxon>Diplostraca</taxon>
        <taxon>Cladocera</taxon>
        <taxon>Anomopoda</taxon>
        <taxon>Daphniidae</taxon>
        <taxon>Daphnia</taxon>
    </lineage>
</organism>
<dbReference type="Proteomes" id="UP001234178">
    <property type="component" value="Unassembled WGS sequence"/>
</dbReference>
<feature type="region of interest" description="Disordered" evidence="1">
    <location>
        <begin position="241"/>
        <end position="270"/>
    </location>
</feature>
<name>A0ABQ9Z377_9CRUS</name>
<feature type="compositionally biased region" description="Polar residues" evidence="1">
    <location>
        <begin position="241"/>
        <end position="252"/>
    </location>
</feature>
<accession>A0ABQ9Z377</accession>
<dbReference type="EMBL" id="JAOYFB010000002">
    <property type="protein sequence ID" value="KAK4007352.1"/>
    <property type="molecule type" value="Genomic_DNA"/>
</dbReference>
<evidence type="ECO:0000313" key="3">
    <source>
        <dbReference type="Proteomes" id="UP001234178"/>
    </source>
</evidence>
<comment type="caution">
    <text evidence="2">The sequence shown here is derived from an EMBL/GenBank/DDBJ whole genome shotgun (WGS) entry which is preliminary data.</text>
</comment>
<reference evidence="2 3" key="1">
    <citation type="journal article" date="2023" name="Nucleic Acids Res.">
        <title>The hologenome of Daphnia magna reveals possible DNA methylation and microbiome-mediated evolution of the host genome.</title>
        <authorList>
            <person name="Chaturvedi A."/>
            <person name="Li X."/>
            <person name="Dhandapani V."/>
            <person name="Marshall H."/>
            <person name="Kissane S."/>
            <person name="Cuenca-Cambronero M."/>
            <person name="Asole G."/>
            <person name="Calvet F."/>
            <person name="Ruiz-Romero M."/>
            <person name="Marangio P."/>
            <person name="Guigo R."/>
            <person name="Rago D."/>
            <person name="Mirbahai L."/>
            <person name="Eastwood N."/>
            <person name="Colbourne J.K."/>
            <person name="Zhou J."/>
            <person name="Mallon E."/>
            <person name="Orsini L."/>
        </authorList>
    </citation>
    <scope>NUCLEOTIDE SEQUENCE [LARGE SCALE GENOMIC DNA]</scope>
    <source>
        <strain evidence="2">LRV0_1</strain>
    </source>
</reference>